<dbReference type="InterPro" id="IPR000385">
    <property type="entry name" value="MoaA_NifB_PqqE_Fe-S-bd_CS"/>
</dbReference>
<evidence type="ECO:0000256" key="4">
    <source>
        <dbReference type="ARBA" id="ARBA00022723"/>
    </source>
</evidence>
<dbReference type="Pfam" id="PF13353">
    <property type="entry name" value="Fer4_12"/>
    <property type="match status" value="1"/>
</dbReference>
<feature type="domain" description="Radical SAM core" evidence="7">
    <location>
        <begin position="94"/>
        <end position="329"/>
    </location>
</feature>
<keyword evidence="3" id="KW-0949">S-adenosyl-L-methionine</keyword>
<gene>
    <name evidence="8" type="ORF">BHU72_08665</name>
</gene>
<dbReference type="Proteomes" id="UP000095255">
    <property type="component" value="Unassembled WGS sequence"/>
</dbReference>
<evidence type="ECO:0000256" key="6">
    <source>
        <dbReference type="ARBA" id="ARBA00023014"/>
    </source>
</evidence>
<dbReference type="NCBIfam" id="TIGR04085">
    <property type="entry name" value="rSAM_more_4Fe4S"/>
    <property type="match status" value="1"/>
</dbReference>
<protein>
    <submittedName>
        <fullName evidence="8">Thioether cross-link-forming SCIFF peptide maturase</fullName>
    </submittedName>
</protein>
<dbReference type="STRING" id="1390249.BHU72_08665"/>
<dbReference type="Pfam" id="PF13186">
    <property type="entry name" value="SPASM"/>
    <property type="match status" value="1"/>
</dbReference>
<evidence type="ECO:0000256" key="2">
    <source>
        <dbReference type="ARBA" id="ARBA00022485"/>
    </source>
</evidence>
<dbReference type="CDD" id="cd01335">
    <property type="entry name" value="Radical_SAM"/>
    <property type="match status" value="1"/>
</dbReference>
<evidence type="ECO:0000256" key="1">
    <source>
        <dbReference type="ARBA" id="ARBA00001966"/>
    </source>
</evidence>
<dbReference type="SUPFAM" id="SSF102114">
    <property type="entry name" value="Radical SAM enzymes"/>
    <property type="match status" value="1"/>
</dbReference>
<evidence type="ECO:0000313" key="8">
    <source>
        <dbReference type="EMBL" id="OEH84570.1"/>
    </source>
</evidence>
<dbReference type="GO" id="GO:0016491">
    <property type="term" value="F:oxidoreductase activity"/>
    <property type="evidence" value="ECO:0007669"/>
    <property type="project" value="InterPro"/>
</dbReference>
<dbReference type="SFLD" id="SFLDG01067">
    <property type="entry name" value="SPASM/twitch_domain_containing"/>
    <property type="match status" value="1"/>
</dbReference>
<dbReference type="InterPro" id="IPR007197">
    <property type="entry name" value="rSAM"/>
</dbReference>
<dbReference type="AlphaFoldDB" id="A0A1E5L353"/>
<dbReference type="SFLD" id="SFLDG01384">
    <property type="entry name" value="thioether_bond_formation_requi"/>
    <property type="match status" value="1"/>
</dbReference>
<evidence type="ECO:0000313" key="9">
    <source>
        <dbReference type="Proteomes" id="UP000095255"/>
    </source>
</evidence>
<keyword evidence="9" id="KW-1185">Reference proteome</keyword>
<keyword evidence="2" id="KW-0004">4Fe-4S</keyword>
<dbReference type="GO" id="GO:0046872">
    <property type="term" value="F:metal ion binding"/>
    <property type="evidence" value="ECO:0007669"/>
    <property type="project" value="UniProtKB-KW"/>
</dbReference>
<dbReference type="CDD" id="cd21124">
    <property type="entry name" value="SPASM_CteB-like"/>
    <property type="match status" value="1"/>
</dbReference>
<dbReference type="InterPro" id="IPR024025">
    <property type="entry name" value="SCIFF_rSAM_maturase"/>
</dbReference>
<reference evidence="8 9" key="1">
    <citation type="submission" date="2016-09" db="EMBL/GenBank/DDBJ databases">
        <title>Desulfuribacillus arsenicus sp. nov., an obligately anaerobic, dissimilatory arsenic- and antimonate-reducing bacterium isolated from anoxic sediments.</title>
        <authorList>
            <person name="Abin C.A."/>
            <person name="Hollibaugh J.T."/>
        </authorList>
    </citation>
    <scope>NUCLEOTIDE SEQUENCE [LARGE SCALE GENOMIC DNA]</scope>
    <source>
        <strain evidence="8 9">MLFW-2</strain>
    </source>
</reference>
<dbReference type="SFLD" id="SFLDG01386">
    <property type="entry name" value="main_SPASM_domain-containing"/>
    <property type="match status" value="1"/>
</dbReference>
<dbReference type="InterPro" id="IPR013785">
    <property type="entry name" value="Aldolase_TIM"/>
</dbReference>
<comment type="caution">
    <text evidence="8">The sequence shown here is derived from an EMBL/GenBank/DDBJ whole genome shotgun (WGS) entry which is preliminary data.</text>
</comment>
<sequence>MDNSIHQFRVKDKFLVFDIASNTLLEFDALSYRVLELFRCGHDIDSIIQTMKTEGFTESSEEISDTYQDILTLKSDKVIFTKEVVPSHSLFGNDTIIKAMCLHIAHDCNLRCKYCFAASGHFGGNRTMIDVETGKAAIDFLIEHSKGRQHIEIDFFGGEPLMNMEVVKELVDYAKQQEKQHHKIFKLTLTTNGLLLNEEIRDYLNEQGISLVLSLDGRKEINDKMRHTLDGESCYDVIVPNLKETVKGRNHDNYYLRGTYTSENLDFAADVLHMRDLGFEYISVEPVVAPENLSYALTEEHVDTIRNEYRKLADEYIASKGTNREFSFFHFDVDLENGPCVAKRLSGCGAGHHYVAVTPEGDIYPCHQFVGRQEFLLGNVTEGITQHQLIEQFKNNNVYTKVKCRECWARYMCAGGCHANAYAFNQDLLEPYETTCAITKDRLETALYIKALELAEE</sequence>
<evidence type="ECO:0000259" key="7">
    <source>
        <dbReference type="PROSITE" id="PS51918"/>
    </source>
</evidence>
<dbReference type="PROSITE" id="PS51918">
    <property type="entry name" value="RADICAL_SAM"/>
    <property type="match status" value="1"/>
</dbReference>
<keyword evidence="6" id="KW-0411">Iron-sulfur</keyword>
<proteinExistence type="predicted"/>
<dbReference type="GO" id="GO:0051539">
    <property type="term" value="F:4 iron, 4 sulfur cluster binding"/>
    <property type="evidence" value="ECO:0007669"/>
    <property type="project" value="UniProtKB-KW"/>
</dbReference>
<dbReference type="NCBIfam" id="TIGR03974">
    <property type="entry name" value="rSAM_six_Cys"/>
    <property type="match status" value="1"/>
</dbReference>
<dbReference type="InterPro" id="IPR047602">
    <property type="entry name" value="SPASM_CteB-like"/>
</dbReference>
<dbReference type="InterPro" id="IPR023885">
    <property type="entry name" value="4Fe4S-binding_SPASM_dom"/>
</dbReference>
<keyword evidence="5" id="KW-0408">Iron</keyword>
<dbReference type="SFLD" id="SFLDS00029">
    <property type="entry name" value="Radical_SAM"/>
    <property type="match status" value="1"/>
</dbReference>
<evidence type="ECO:0000256" key="3">
    <source>
        <dbReference type="ARBA" id="ARBA00022691"/>
    </source>
</evidence>
<comment type="cofactor">
    <cofactor evidence="1">
        <name>[4Fe-4S] cluster</name>
        <dbReference type="ChEBI" id="CHEBI:49883"/>
    </cofactor>
</comment>
<dbReference type="InterPro" id="IPR058240">
    <property type="entry name" value="rSAM_sf"/>
</dbReference>
<accession>A0A1E5L353</accession>
<dbReference type="Gene3D" id="3.20.20.70">
    <property type="entry name" value="Aldolase class I"/>
    <property type="match status" value="1"/>
</dbReference>
<evidence type="ECO:0000256" key="5">
    <source>
        <dbReference type="ARBA" id="ARBA00023004"/>
    </source>
</evidence>
<dbReference type="PROSITE" id="PS01305">
    <property type="entry name" value="MOAA_NIFB_PQQE"/>
    <property type="match status" value="1"/>
</dbReference>
<dbReference type="PANTHER" id="PTHR43273">
    <property type="entry name" value="ANAEROBIC SULFATASE-MATURATING ENZYME HOMOLOG ASLB-RELATED"/>
    <property type="match status" value="1"/>
</dbReference>
<dbReference type="InterPro" id="IPR023867">
    <property type="entry name" value="Sulphatase_maturase_rSAM"/>
</dbReference>
<dbReference type="EMBL" id="MJAT01000037">
    <property type="protein sequence ID" value="OEH84570.1"/>
    <property type="molecule type" value="Genomic_DNA"/>
</dbReference>
<dbReference type="RefSeq" id="WP_069702997.1">
    <property type="nucleotide sequence ID" value="NZ_MJAT01000037.1"/>
</dbReference>
<organism evidence="8 9">
    <name type="scientific">Desulfuribacillus stibiiarsenatis</name>
    <dbReference type="NCBI Taxonomy" id="1390249"/>
    <lineage>
        <taxon>Bacteria</taxon>
        <taxon>Bacillati</taxon>
        <taxon>Bacillota</taxon>
        <taxon>Desulfuribacillia</taxon>
        <taxon>Desulfuribacillales</taxon>
        <taxon>Desulfuribacillaceae</taxon>
        <taxon>Desulfuribacillus</taxon>
    </lineage>
</organism>
<name>A0A1E5L353_9FIRM</name>
<dbReference type="OrthoDB" id="9808591at2"/>
<dbReference type="PANTHER" id="PTHR43273:SF8">
    <property type="entry name" value="RADICAL SAM DOMAIN PROTEIN"/>
    <property type="match status" value="1"/>
</dbReference>
<keyword evidence="4" id="KW-0479">Metal-binding</keyword>